<organism evidence="8 9">
    <name type="scientific">Hwanghaeella grinnelliae</name>
    <dbReference type="NCBI Taxonomy" id="2500179"/>
    <lineage>
        <taxon>Bacteria</taxon>
        <taxon>Pseudomonadati</taxon>
        <taxon>Pseudomonadota</taxon>
        <taxon>Alphaproteobacteria</taxon>
        <taxon>Rhodospirillales</taxon>
        <taxon>Rhodospirillaceae</taxon>
        <taxon>Hwanghaeella</taxon>
    </lineage>
</organism>
<dbReference type="PANTHER" id="PTHR23426">
    <property type="entry name" value="FERREDOXIN/ADRENODOXIN"/>
    <property type="match status" value="1"/>
</dbReference>
<dbReference type="PRINTS" id="PR00355">
    <property type="entry name" value="ADRENODOXIN"/>
</dbReference>
<keyword evidence="2" id="KW-0001">2Fe-2S</keyword>
<evidence type="ECO:0000259" key="7">
    <source>
        <dbReference type="PROSITE" id="PS51085"/>
    </source>
</evidence>
<dbReference type="GO" id="GO:0005829">
    <property type="term" value="C:cytosol"/>
    <property type="evidence" value="ECO:0007669"/>
    <property type="project" value="TreeGrafter"/>
</dbReference>
<keyword evidence="4" id="KW-0408">Iron</keyword>
<dbReference type="Gene3D" id="3.10.20.30">
    <property type="match status" value="1"/>
</dbReference>
<gene>
    <name evidence="8" type="ORF">EOI86_10520</name>
</gene>
<dbReference type="Pfam" id="PF00111">
    <property type="entry name" value="Fer2"/>
    <property type="match status" value="1"/>
</dbReference>
<evidence type="ECO:0000256" key="3">
    <source>
        <dbReference type="ARBA" id="ARBA00022723"/>
    </source>
</evidence>
<dbReference type="InterPro" id="IPR001041">
    <property type="entry name" value="2Fe-2S_ferredoxin-type"/>
</dbReference>
<evidence type="ECO:0000256" key="4">
    <source>
        <dbReference type="ARBA" id="ARBA00023004"/>
    </source>
</evidence>
<dbReference type="Proteomes" id="UP000287447">
    <property type="component" value="Unassembled WGS sequence"/>
</dbReference>
<dbReference type="EMBL" id="SADE01000001">
    <property type="protein sequence ID" value="RVU39633.1"/>
    <property type="molecule type" value="Genomic_DNA"/>
</dbReference>
<feature type="domain" description="2Fe-2S ferredoxin-type" evidence="7">
    <location>
        <begin position="2"/>
        <end position="106"/>
    </location>
</feature>
<dbReference type="SUPFAM" id="SSF54292">
    <property type="entry name" value="2Fe-2S ferredoxin-like"/>
    <property type="match status" value="1"/>
</dbReference>
<dbReference type="GO" id="GO:0051537">
    <property type="term" value="F:2 iron, 2 sulfur cluster binding"/>
    <property type="evidence" value="ECO:0007669"/>
    <property type="project" value="UniProtKB-KW"/>
</dbReference>
<protein>
    <submittedName>
        <fullName evidence="8">2Fe-2S iron-sulfur cluster binding domain-containing protein</fullName>
    </submittedName>
</protein>
<accession>A0A437QYR8</accession>
<dbReference type="RefSeq" id="WP_127765004.1">
    <property type="nucleotide sequence ID" value="NZ_SADE01000001.1"/>
</dbReference>
<evidence type="ECO:0000256" key="5">
    <source>
        <dbReference type="ARBA" id="ARBA00023014"/>
    </source>
</evidence>
<dbReference type="InterPro" id="IPR018298">
    <property type="entry name" value="Adrenodoxin_Fe-S_BS"/>
</dbReference>
<dbReference type="GO" id="GO:0046872">
    <property type="term" value="F:metal ion binding"/>
    <property type="evidence" value="ECO:0007669"/>
    <property type="project" value="UniProtKB-KW"/>
</dbReference>
<comment type="cofactor">
    <cofactor evidence="6">
        <name>[2Fe-2S] cluster</name>
        <dbReference type="ChEBI" id="CHEBI:190135"/>
    </cofactor>
</comment>
<comment type="caution">
    <text evidence="8">The sequence shown here is derived from an EMBL/GenBank/DDBJ whole genome shotgun (WGS) entry which is preliminary data.</text>
</comment>
<evidence type="ECO:0000313" key="8">
    <source>
        <dbReference type="EMBL" id="RVU39633.1"/>
    </source>
</evidence>
<dbReference type="GO" id="GO:0009055">
    <property type="term" value="F:electron transfer activity"/>
    <property type="evidence" value="ECO:0007669"/>
    <property type="project" value="TreeGrafter"/>
</dbReference>
<keyword evidence="3" id="KW-0479">Metal-binding</keyword>
<dbReference type="InterPro" id="IPR012675">
    <property type="entry name" value="Beta-grasp_dom_sf"/>
</dbReference>
<keyword evidence="9" id="KW-1185">Reference proteome</keyword>
<dbReference type="GO" id="GO:0140647">
    <property type="term" value="P:P450-containing electron transport chain"/>
    <property type="evidence" value="ECO:0007669"/>
    <property type="project" value="InterPro"/>
</dbReference>
<evidence type="ECO:0000313" key="9">
    <source>
        <dbReference type="Proteomes" id="UP000287447"/>
    </source>
</evidence>
<dbReference type="OrthoDB" id="9799640at2"/>
<evidence type="ECO:0000256" key="1">
    <source>
        <dbReference type="ARBA" id="ARBA00010914"/>
    </source>
</evidence>
<dbReference type="InterPro" id="IPR036010">
    <property type="entry name" value="2Fe-2S_ferredoxin-like_sf"/>
</dbReference>
<sequence>MPKVTYRQHDGSEETLEVRAGTSLMLGALTGGVEGIEAECGGSCMCATCHVYVDEAWLDKLPKVQVLEDEMLDDTASERKPNSRLSCQIEMSDALDGIVVELPESQI</sequence>
<dbReference type="InterPro" id="IPR001055">
    <property type="entry name" value="Adrenodoxin-like"/>
</dbReference>
<dbReference type="CDD" id="cd00207">
    <property type="entry name" value="fer2"/>
    <property type="match status" value="1"/>
</dbReference>
<evidence type="ECO:0000256" key="2">
    <source>
        <dbReference type="ARBA" id="ARBA00022714"/>
    </source>
</evidence>
<dbReference type="AlphaFoldDB" id="A0A437QYR8"/>
<dbReference type="PROSITE" id="PS00814">
    <property type="entry name" value="ADX"/>
    <property type="match status" value="1"/>
</dbReference>
<evidence type="ECO:0000256" key="6">
    <source>
        <dbReference type="ARBA" id="ARBA00034078"/>
    </source>
</evidence>
<dbReference type="PANTHER" id="PTHR23426:SF65">
    <property type="entry name" value="FERREDOXIN-2, MITOCHONDRIAL"/>
    <property type="match status" value="1"/>
</dbReference>
<comment type="similarity">
    <text evidence="1">Belongs to the adrenodoxin/putidaredoxin family.</text>
</comment>
<reference evidence="9" key="1">
    <citation type="submission" date="2019-01" db="EMBL/GenBank/DDBJ databases">
        <title>Gri0909 isolated from a small marine red alga.</title>
        <authorList>
            <person name="Kim J."/>
            <person name="Jeong S.E."/>
            <person name="Jeon C.O."/>
        </authorList>
    </citation>
    <scope>NUCLEOTIDE SEQUENCE [LARGE SCALE GENOMIC DNA]</scope>
    <source>
        <strain evidence="9">Gri0909</strain>
    </source>
</reference>
<name>A0A437QYR8_9PROT</name>
<proteinExistence type="inferred from homology"/>
<keyword evidence="5" id="KW-0411">Iron-sulfur</keyword>
<dbReference type="PROSITE" id="PS51085">
    <property type="entry name" value="2FE2S_FER_2"/>
    <property type="match status" value="1"/>
</dbReference>